<gene>
    <name evidence="1" type="ORF">GH807_08870</name>
</gene>
<evidence type="ECO:0000313" key="2">
    <source>
        <dbReference type="Proteomes" id="UP000653358"/>
    </source>
</evidence>
<accession>A0ABR6WL35</accession>
<dbReference type="EMBL" id="WJBB01000009">
    <property type="protein sequence ID" value="MBC3797159.1"/>
    <property type="molecule type" value="Genomic_DNA"/>
</dbReference>
<comment type="caution">
    <text evidence="1">The sequence shown here is derived from an EMBL/GenBank/DDBJ whole genome shotgun (WGS) entry which is preliminary data.</text>
</comment>
<reference evidence="1 2" key="1">
    <citation type="journal article" date="2020" name="mSystems">
        <title>Defining Genomic and Predicted Metabolic Features of the Acetobacterium Genus.</title>
        <authorList>
            <person name="Ross D.E."/>
            <person name="Marshall C.W."/>
            <person name="Gulliver D."/>
            <person name="May H.D."/>
            <person name="Norman R.S."/>
        </authorList>
    </citation>
    <scope>NUCLEOTIDE SEQUENCE [LARGE SCALE GENOMIC DNA]</scope>
    <source>
        <strain evidence="1 2">DSM 9173</strain>
    </source>
</reference>
<dbReference type="Proteomes" id="UP000653358">
    <property type="component" value="Unassembled WGS sequence"/>
</dbReference>
<organism evidence="1 2">
    <name type="scientific">Acetobacterium tundrae</name>
    <dbReference type="NCBI Taxonomy" id="132932"/>
    <lineage>
        <taxon>Bacteria</taxon>
        <taxon>Bacillati</taxon>
        <taxon>Bacillota</taxon>
        <taxon>Clostridia</taxon>
        <taxon>Eubacteriales</taxon>
        <taxon>Eubacteriaceae</taxon>
        <taxon>Acetobacterium</taxon>
    </lineage>
</organism>
<keyword evidence="2" id="KW-1185">Reference proteome</keyword>
<sequence length="174" mass="19035">MNDINKLAKNIEDAIVAAEDCVEAIRNGAASTDEMVKNNAEVAHDFLESAMFDFADLCNDMGSEKSLGAELKQESKLEKAIHEAVDLPYIEMEVGENIALTITRSSRFHEMAQGLSAFIKSLPLSAEQNNQLVGMVEAQVVEAEETAAKFGFDTAAEFMDDNNVLESDEVLNNQ</sequence>
<proteinExistence type="predicted"/>
<evidence type="ECO:0000313" key="1">
    <source>
        <dbReference type="EMBL" id="MBC3797159.1"/>
    </source>
</evidence>
<dbReference type="RefSeq" id="WP_148602987.1">
    <property type="nucleotide sequence ID" value="NZ_RXYB01000005.1"/>
</dbReference>
<protein>
    <submittedName>
        <fullName evidence="1">Uncharacterized protein</fullName>
    </submittedName>
</protein>
<name>A0ABR6WL35_9FIRM</name>